<dbReference type="InterPro" id="IPR039461">
    <property type="entry name" value="Peptidase_M49"/>
</dbReference>
<dbReference type="Proteomes" id="UP001174997">
    <property type="component" value="Unassembled WGS sequence"/>
</dbReference>
<dbReference type="GO" id="GO:0016787">
    <property type="term" value="F:hydrolase activity"/>
    <property type="evidence" value="ECO:0007669"/>
    <property type="project" value="UniProtKB-KW"/>
</dbReference>
<protein>
    <submittedName>
        <fullName evidence="3">Uncharacterized protein</fullName>
    </submittedName>
</protein>
<comment type="caution">
    <text evidence="3">The sequence shown here is derived from an EMBL/GenBank/DDBJ whole genome shotgun (WGS) entry which is preliminary data.</text>
</comment>
<evidence type="ECO:0000256" key="2">
    <source>
        <dbReference type="ARBA" id="ARBA00022801"/>
    </source>
</evidence>
<dbReference type="AlphaFoldDB" id="A0AA40DAH5"/>
<sequence length="64" mass="7136">MSGPTELDSESDEGILRIKRGDYSAELSNICKKQQYAAQFASNSTQAALLHQCIEYFRHGDIQA</sequence>
<evidence type="ECO:0000256" key="1">
    <source>
        <dbReference type="ARBA" id="ARBA00022723"/>
    </source>
</evidence>
<reference evidence="3" key="1">
    <citation type="submission" date="2023-06" db="EMBL/GenBank/DDBJ databases">
        <title>Genome-scale phylogeny and comparative genomics of the fungal order Sordariales.</title>
        <authorList>
            <consortium name="Lawrence Berkeley National Laboratory"/>
            <person name="Hensen N."/>
            <person name="Bonometti L."/>
            <person name="Westerberg I."/>
            <person name="Brannstrom I.O."/>
            <person name="Guillou S."/>
            <person name="Cros-Aarteil S."/>
            <person name="Calhoun S."/>
            <person name="Haridas S."/>
            <person name="Kuo A."/>
            <person name="Mondo S."/>
            <person name="Pangilinan J."/>
            <person name="Riley R."/>
            <person name="Labutti K."/>
            <person name="Andreopoulos B."/>
            <person name="Lipzen A."/>
            <person name="Chen C."/>
            <person name="Yanf M."/>
            <person name="Daum C."/>
            <person name="Ng V."/>
            <person name="Clum A."/>
            <person name="Steindorff A."/>
            <person name="Ohm R."/>
            <person name="Martin F."/>
            <person name="Silar P."/>
            <person name="Natvig D."/>
            <person name="Lalanne C."/>
            <person name="Gautier V."/>
            <person name="Ament-Velasquez S.L."/>
            <person name="Kruys A."/>
            <person name="Hutchinson M.I."/>
            <person name="Powell A.J."/>
            <person name="Barry K."/>
            <person name="Miller A.N."/>
            <person name="Grigoriev I.V."/>
            <person name="Debuchy R."/>
            <person name="Gladieux P."/>
            <person name="Thoren M.H."/>
            <person name="Johannesson H."/>
        </authorList>
    </citation>
    <scope>NUCLEOTIDE SEQUENCE</scope>
    <source>
        <strain evidence="3">CBS 307.81</strain>
    </source>
</reference>
<gene>
    <name evidence="3" type="ORF">QBC41DRAFT_325223</name>
</gene>
<keyword evidence="1" id="KW-0479">Metal-binding</keyword>
<organism evidence="3 4">
    <name type="scientific">Cercophora samala</name>
    <dbReference type="NCBI Taxonomy" id="330535"/>
    <lineage>
        <taxon>Eukaryota</taxon>
        <taxon>Fungi</taxon>
        <taxon>Dikarya</taxon>
        <taxon>Ascomycota</taxon>
        <taxon>Pezizomycotina</taxon>
        <taxon>Sordariomycetes</taxon>
        <taxon>Sordariomycetidae</taxon>
        <taxon>Sordariales</taxon>
        <taxon>Lasiosphaeriaceae</taxon>
        <taxon>Cercophora</taxon>
    </lineage>
</organism>
<proteinExistence type="predicted"/>
<accession>A0AA40DAH5</accession>
<name>A0AA40DAH5_9PEZI</name>
<keyword evidence="2" id="KW-0378">Hydrolase</keyword>
<keyword evidence="4" id="KW-1185">Reference proteome</keyword>
<dbReference type="GO" id="GO:0046872">
    <property type="term" value="F:metal ion binding"/>
    <property type="evidence" value="ECO:0007669"/>
    <property type="project" value="UniProtKB-KW"/>
</dbReference>
<evidence type="ECO:0000313" key="4">
    <source>
        <dbReference type="Proteomes" id="UP001174997"/>
    </source>
</evidence>
<evidence type="ECO:0000313" key="3">
    <source>
        <dbReference type="EMBL" id="KAK0666744.1"/>
    </source>
</evidence>
<dbReference type="Pfam" id="PF03571">
    <property type="entry name" value="Peptidase_M49"/>
    <property type="match status" value="1"/>
</dbReference>
<dbReference type="Gene3D" id="3.30.540.30">
    <property type="match status" value="1"/>
</dbReference>
<dbReference type="EMBL" id="JAULSY010000083">
    <property type="protein sequence ID" value="KAK0666744.1"/>
    <property type="molecule type" value="Genomic_DNA"/>
</dbReference>